<dbReference type="VEuPathDB" id="VectorBase:GAUT023195"/>
<proteinExistence type="predicted"/>
<keyword evidence="3" id="KW-1185">Reference proteome</keyword>
<sequence>MRLTFERLSGGCNLHRCKLCGKVVTHIRNHYHVHFPGRFECPLCRATYTRSDNLRTHLSASASASASASTAMATATNPWNVERQQHMEKHKSQHHQHQQQLISNNDDDTALTLSSSSSSYQYYAPTCYDNPLSSPTSPATPAVRKTKNQHILDYFNRSQTALNITTSRQTTYHPPHHQDHHHHHHHHHHSRSSIPIFNLIDSDDQEESNNDLKRTDQINIEEYLQQTSPANIQQQHNDKTHDVLAN</sequence>
<evidence type="ECO:0000256" key="1">
    <source>
        <dbReference type="SAM" id="MobiDB-lite"/>
    </source>
</evidence>
<feature type="compositionally biased region" description="Basic residues" evidence="1">
    <location>
        <begin position="174"/>
        <end position="191"/>
    </location>
</feature>
<organism evidence="2 3">
    <name type="scientific">Glossina austeni</name>
    <name type="common">Savannah tsetse fly</name>
    <dbReference type="NCBI Taxonomy" id="7395"/>
    <lineage>
        <taxon>Eukaryota</taxon>
        <taxon>Metazoa</taxon>
        <taxon>Ecdysozoa</taxon>
        <taxon>Arthropoda</taxon>
        <taxon>Hexapoda</taxon>
        <taxon>Insecta</taxon>
        <taxon>Pterygota</taxon>
        <taxon>Neoptera</taxon>
        <taxon>Endopterygota</taxon>
        <taxon>Diptera</taxon>
        <taxon>Brachycera</taxon>
        <taxon>Muscomorpha</taxon>
        <taxon>Hippoboscoidea</taxon>
        <taxon>Glossinidae</taxon>
        <taxon>Glossina</taxon>
    </lineage>
</organism>
<dbReference type="AlphaFoldDB" id="A0A1A9V1Y2"/>
<evidence type="ECO:0000313" key="2">
    <source>
        <dbReference type="EnsemblMetazoa" id="GAUT023195-PA"/>
    </source>
</evidence>
<evidence type="ECO:0008006" key="4">
    <source>
        <dbReference type="Google" id="ProtNLM"/>
    </source>
</evidence>
<accession>A0A1A9V1Y2</accession>
<dbReference type="Proteomes" id="UP000078200">
    <property type="component" value="Unassembled WGS sequence"/>
</dbReference>
<dbReference type="Gene3D" id="3.30.160.60">
    <property type="entry name" value="Classic Zinc Finger"/>
    <property type="match status" value="1"/>
</dbReference>
<evidence type="ECO:0000313" key="3">
    <source>
        <dbReference type="Proteomes" id="UP000078200"/>
    </source>
</evidence>
<name>A0A1A9V1Y2_GLOAU</name>
<dbReference type="EnsemblMetazoa" id="GAUT023195-RA">
    <property type="protein sequence ID" value="GAUT023195-PA"/>
    <property type="gene ID" value="GAUT023195"/>
</dbReference>
<reference evidence="2" key="1">
    <citation type="submission" date="2020-05" db="UniProtKB">
        <authorList>
            <consortium name="EnsemblMetazoa"/>
        </authorList>
    </citation>
    <scope>IDENTIFICATION</scope>
    <source>
        <strain evidence="2">TTRI</strain>
    </source>
</reference>
<feature type="region of interest" description="Disordered" evidence="1">
    <location>
        <begin position="169"/>
        <end position="193"/>
    </location>
</feature>
<protein>
    <recommendedName>
        <fullName evidence="4">C2H2-type domain-containing protein</fullName>
    </recommendedName>
</protein>
<dbReference type="STRING" id="7395.A0A1A9V1Y2"/>